<feature type="transmembrane region" description="Helical" evidence="1">
    <location>
        <begin position="60"/>
        <end position="81"/>
    </location>
</feature>
<accession>A0A415E0U0</accession>
<keyword evidence="1" id="KW-1133">Transmembrane helix</keyword>
<evidence type="ECO:0000313" key="3">
    <source>
        <dbReference type="EMBL" id="RHJ87249.1"/>
    </source>
</evidence>
<keyword evidence="1" id="KW-0472">Membrane</keyword>
<feature type="domain" description="Sensor histidine kinase NatK-like C-terminal" evidence="2">
    <location>
        <begin position="320"/>
        <end position="418"/>
    </location>
</feature>
<dbReference type="SUPFAM" id="SSF55874">
    <property type="entry name" value="ATPase domain of HSP90 chaperone/DNA topoisomerase II/histidine kinase"/>
    <property type="match status" value="1"/>
</dbReference>
<evidence type="ECO:0000259" key="2">
    <source>
        <dbReference type="Pfam" id="PF14501"/>
    </source>
</evidence>
<evidence type="ECO:0000256" key="1">
    <source>
        <dbReference type="SAM" id="Phobius"/>
    </source>
</evidence>
<organism evidence="3 4">
    <name type="scientific">Emergencia timonensis</name>
    <dbReference type="NCBI Taxonomy" id="1776384"/>
    <lineage>
        <taxon>Bacteria</taxon>
        <taxon>Bacillati</taxon>
        <taxon>Bacillota</taxon>
        <taxon>Clostridia</taxon>
        <taxon>Peptostreptococcales</taxon>
        <taxon>Anaerovoracaceae</taxon>
        <taxon>Emergencia</taxon>
    </lineage>
</organism>
<reference evidence="3 4" key="1">
    <citation type="submission" date="2018-08" db="EMBL/GenBank/DDBJ databases">
        <title>A genome reference for cultivated species of the human gut microbiota.</title>
        <authorList>
            <person name="Zou Y."/>
            <person name="Xue W."/>
            <person name="Luo G."/>
        </authorList>
    </citation>
    <scope>NUCLEOTIDE SEQUENCE [LARGE SCALE GENOMIC DNA]</scope>
    <source>
        <strain evidence="3 4">AM07-24</strain>
    </source>
</reference>
<feature type="transmembrane region" description="Helical" evidence="1">
    <location>
        <begin position="182"/>
        <end position="200"/>
    </location>
</feature>
<keyword evidence="3" id="KW-0547">Nucleotide-binding</keyword>
<comment type="caution">
    <text evidence="3">The sequence shown here is derived from an EMBL/GenBank/DDBJ whole genome shotgun (WGS) entry which is preliminary data.</text>
</comment>
<dbReference type="PANTHER" id="PTHR40448">
    <property type="entry name" value="TWO-COMPONENT SENSOR HISTIDINE KINASE"/>
    <property type="match status" value="1"/>
</dbReference>
<feature type="transmembrane region" description="Helical" evidence="1">
    <location>
        <begin position="6"/>
        <end position="23"/>
    </location>
</feature>
<dbReference type="AlphaFoldDB" id="A0A415E0U0"/>
<feature type="transmembrane region" description="Helical" evidence="1">
    <location>
        <begin position="154"/>
        <end position="170"/>
    </location>
</feature>
<dbReference type="OrthoDB" id="1776661at2"/>
<feature type="transmembrane region" description="Helical" evidence="1">
    <location>
        <begin position="88"/>
        <end position="109"/>
    </location>
</feature>
<dbReference type="GO" id="GO:0005524">
    <property type="term" value="F:ATP binding"/>
    <property type="evidence" value="ECO:0007669"/>
    <property type="project" value="UniProtKB-KW"/>
</dbReference>
<dbReference type="GO" id="GO:0042802">
    <property type="term" value="F:identical protein binding"/>
    <property type="evidence" value="ECO:0007669"/>
    <property type="project" value="TreeGrafter"/>
</dbReference>
<sequence length="426" mass="48445">MNAYTTAYIINNFFYAYVLYRMFRIFYADKRTAKSIELTAYSLYAVIISITVFFNTPPLVYLLLSAGSYFFLTFLYTSTLVKRCACTMLAYIIMTCVELTVNYASGYYIHNLGTVTNYDSVVGITGITILTFFIVLLLENFVNLKNGAKIAPSYWISIILIPLGSLTLILNNLTDHTKPNQVIIDSIIILGINILWFYTYDQISRLARLEIENYMMLQQNRSYKQQLLIMKDSEEATCALRHDLKNHLTALDALADERNKEGLSQYAQSLTQQLQDNQSISNTGLLALDSLINYKLGPLSEEDIRITYQPHISSDIPIHDFDLTIILGNLIDNALEALEKVPCGQKELSLLISYDKGRLVIQLKNSYIGKLEKSLNTTKANKQYHGIGLKNVRSVVRKYKGTLDISFDKGIFNVEVILYLLSQKSQ</sequence>
<dbReference type="Pfam" id="PF14501">
    <property type="entry name" value="HATPase_c_5"/>
    <property type="match status" value="1"/>
</dbReference>
<dbReference type="EMBL" id="QRMS01000003">
    <property type="protein sequence ID" value="RHJ87249.1"/>
    <property type="molecule type" value="Genomic_DNA"/>
</dbReference>
<feature type="transmembrane region" description="Helical" evidence="1">
    <location>
        <begin position="35"/>
        <end position="54"/>
    </location>
</feature>
<dbReference type="RefSeq" id="WP_118335788.1">
    <property type="nucleotide sequence ID" value="NZ_AP025567.1"/>
</dbReference>
<feature type="transmembrane region" description="Helical" evidence="1">
    <location>
        <begin position="121"/>
        <end position="142"/>
    </location>
</feature>
<keyword evidence="1" id="KW-0812">Transmembrane</keyword>
<keyword evidence="3" id="KW-0067">ATP-binding</keyword>
<dbReference type="InterPro" id="IPR036890">
    <property type="entry name" value="HATPase_C_sf"/>
</dbReference>
<dbReference type="InterPro" id="IPR032834">
    <property type="entry name" value="NatK-like_C"/>
</dbReference>
<keyword evidence="4" id="KW-1185">Reference proteome</keyword>
<dbReference type="Proteomes" id="UP000284841">
    <property type="component" value="Unassembled WGS sequence"/>
</dbReference>
<evidence type="ECO:0000313" key="4">
    <source>
        <dbReference type="Proteomes" id="UP000284841"/>
    </source>
</evidence>
<dbReference type="CDD" id="cd16935">
    <property type="entry name" value="HATPase_AgrC-ComD-like"/>
    <property type="match status" value="1"/>
</dbReference>
<dbReference type="Gene3D" id="3.30.565.10">
    <property type="entry name" value="Histidine kinase-like ATPase, C-terminal domain"/>
    <property type="match status" value="1"/>
</dbReference>
<dbReference type="STRING" id="1776384.GCA_900086585_00718"/>
<protein>
    <submittedName>
        <fullName evidence="3">ATP-binding protein</fullName>
    </submittedName>
</protein>
<dbReference type="PANTHER" id="PTHR40448:SF1">
    <property type="entry name" value="TWO-COMPONENT SENSOR HISTIDINE KINASE"/>
    <property type="match status" value="1"/>
</dbReference>
<proteinExistence type="predicted"/>
<name>A0A415E0U0_9FIRM</name>
<gene>
    <name evidence="3" type="ORF">DW099_11145</name>
</gene>